<protein>
    <submittedName>
        <fullName evidence="1">4253_t:CDS:1</fullName>
    </submittedName>
</protein>
<comment type="caution">
    <text evidence="1">The sequence shown here is derived from an EMBL/GenBank/DDBJ whole genome shotgun (WGS) entry which is preliminary data.</text>
</comment>
<proteinExistence type="predicted"/>
<dbReference type="OrthoDB" id="10437292at2759"/>
<accession>A0A9W4TD76</accession>
<dbReference type="Proteomes" id="UP001153678">
    <property type="component" value="Unassembled WGS sequence"/>
</dbReference>
<feature type="non-terminal residue" evidence="1">
    <location>
        <position position="1"/>
    </location>
</feature>
<name>A0A9W4TD76_9GLOM</name>
<gene>
    <name evidence="1" type="ORF">FWILDA_LOCUS19996</name>
</gene>
<evidence type="ECO:0000313" key="2">
    <source>
        <dbReference type="Proteomes" id="UP001153678"/>
    </source>
</evidence>
<reference evidence="1" key="1">
    <citation type="submission" date="2022-08" db="EMBL/GenBank/DDBJ databases">
        <authorList>
            <person name="Kallberg Y."/>
            <person name="Tangrot J."/>
            <person name="Rosling A."/>
        </authorList>
    </citation>
    <scope>NUCLEOTIDE SEQUENCE</scope>
    <source>
        <strain evidence="1">Wild A</strain>
    </source>
</reference>
<sequence length="54" mass="6118">LVKNAKSYAWAVNSRRPVYIGDAESTLRNKRAYWRKSASGSKKITEMFPVNEAA</sequence>
<dbReference type="EMBL" id="CAMKVN010027139">
    <property type="protein sequence ID" value="CAI2201298.1"/>
    <property type="molecule type" value="Genomic_DNA"/>
</dbReference>
<keyword evidence="2" id="KW-1185">Reference proteome</keyword>
<evidence type="ECO:0000313" key="1">
    <source>
        <dbReference type="EMBL" id="CAI2201298.1"/>
    </source>
</evidence>
<dbReference type="AlphaFoldDB" id="A0A9W4TD76"/>
<organism evidence="1 2">
    <name type="scientific">Funneliformis geosporum</name>
    <dbReference type="NCBI Taxonomy" id="1117311"/>
    <lineage>
        <taxon>Eukaryota</taxon>
        <taxon>Fungi</taxon>
        <taxon>Fungi incertae sedis</taxon>
        <taxon>Mucoromycota</taxon>
        <taxon>Glomeromycotina</taxon>
        <taxon>Glomeromycetes</taxon>
        <taxon>Glomerales</taxon>
        <taxon>Glomeraceae</taxon>
        <taxon>Funneliformis</taxon>
    </lineage>
</organism>
<feature type="non-terminal residue" evidence="1">
    <location>
        <position position="54"/>
    </location>
</feature>